<evidence type="ECO:0000259" key="6">
    <source>
        <dbReference type="PROSITE" id="PS51194"/>
    </source>
</evidence>
<sequence>MDPRRRKRRRSDDESKPEVVFLESRALHPIQRSSITPTEGLTLPPILSPWINHSSTEMLSPIVTDPQYWVGTDFPLFNPLENSYALHSAVQINNTTLQASSSGAPTTINETTNLFRQQGELTLPEDTPQYTPMLFDRQQTRGPTFETMEGVSSESYYVEGSPVNSSAEIDNTQRSTRSSSASKIEVGAAEDLVCYGMVVGFHGNYTKPSWQQDQGEFPVTIESSHKFTAASNTDLHGTFSSEFVDIMEALLDVPSLKFQATCTVDDIPSQSAMKTSRLGPVSVPCALSVIVYGPRDMCENVGDFFQDIDMYLQDPKRCDLDVKYCNPHRLSSLNIDECPMTSDLAASVMHLDTALFEDVSRETGLLDIFDSSQNLPETPQPQAILSCLKKHQKQALTFLLQREAGWNLDPRSADFWDLRQTSQAICFINRISKSCHSNEPPEFRGGIVADPMGLGKTLTMISLIATDKGQVVHNQISPISTLRSMPSLILVPPPLLDTWEEQLSQHVKRGEITWRRHYGKERLSETDHLTQWDIILSTYHTVTADWGGGQRAGSSTVFSTMWKRIILDEAHVIRNTQSQMSKAVCALDAAARWAVTGTPVQNRIGDLAALLKFIRAHPYDEAKRFESDIGQMWKTGDIQEAARRLKDLSSGLILRRPKTVIDLPPRKDLKFRVDFSPDERKFYDKLRHQAITRMEEAFSDGDGGSASDSYITVIQKINALRMVCNLGLHYDARHDLAAKEESANHSKDWSTNVQQTFDFQREMDSVQCSNCHASCDMMATTLDTESLVQPYFASCLSFLCSDCVQRWKRLNKPITCPHGSSHPIAPVNLNWTALEESLRSSGNSGVTSTTPTQLSSKVTALVSQLGSLPAGVKSVVFTSWRMTLDLVAIGLDQARIRYVRFDGNVPQKQRSSVIETFKKDPSVTVFLLTLSCGAVGWAFVPCIKRHPTNVCPHRLTLTEASRAFLIEPHWNPTLEEQALARVHRLGQQREVTTVRFFVKDTFEERVLDVQKSKKKLEEVLLVPKGERGLDDSLSCLEGLRSLV</sequence>
<dbReference type="Gene3D" id="3.40.50.10810">
    <property type="entry name" value="Tandem AAA-ATPase domain"/>
    <property type="match status" value="1"/>
</dbReference>
<keyword evidence="3" id="KW-0067">ATP-binding</keyword>
<dbReference type="GO" id="GO:0005634">
    <property type="term" value="C:nucleus"/>
    <property type="evidence" value="ECO:0007669"/>
    <property type="project" value="TreeGrafter"/>
</dbReference>
<dbReference type="RefSeq" id="XP_003049543.1">
    <property type="nucleotide sequence ID" value="XM_003049497.1"/>
</dbReference>
<evidence type="ECO:0000256" key="2">
    <source>
        <dbReference type="ARBA" id="ARBA00022801"/>
    </source>
</evidence>
<dbReference type="KEGG" id="nhe:NECHADRAFT_74036"/>
<dbReference type="GO" id="GO:0006281">
    <property type="term" value="P:DNA repair"/>
    <property type="evidence" value="ECO:0007669"/>
    <property type="project" value="TreeGrafter"/>
</dbReference>
<dbReference type="PROSITE" id="PS51192">
    <property type="entry name" value="HELICASE_ATP_BIND_1"/>
    <property type="match status" value="1"/>
</dbReference>
<dbReference type="Gene3D" id="3.40.50.300">
    <property type="entry name" value="P-loop containing nucleotide triphosphate hydrolases"/>
    <property type="match status" value="1"/>
</dbReference>
<dbReference type="eggNOG" id="KOG1001">
    <property type="taxonomic scope" value="Eukaryota"/>
</dbReference>
<evidence type="ECO:0000313" key="8">
    <source>
        <dbReference type="Proteomes" id="UP000005206"/>
    </source>
</evidence>
<dbReference type="HOGENOM" id="CLU_000315_2_7_1"/>
<dbReference type="VEuPathDB" id="FungiDB:NECHADRAFT_74036"/>
<dbReference type="PANTHER" id="PTHR45626:SF22">
    <property type="entry name" value="DNA REPAIR PROTEIN RAD5"/>
    <property type="match status" value="1"/>
</dbReference>
<feature type="domain" description="Helicase C-terminal" evidence="6">
    <location>
        <begin position="853"/>
        <end position="1037"/>
    </location>
</feature>
<keyword evidence="1" id="KW-0547">Nucleotide-binding</keyword>
<evidence type="ECO:0000259" key="5">
    <source>
        <dbReference type="PROSITE" id="PS51192"/>
    </source>
</evidence>
<accession>C7YVQ0</accession>
<dbReference type="InterPro" id="IPR000330">
    <property type="entry name" value="SNF2_N"/>
</dbReference>
<reference evidence="7 8" key="1">
    <citation type="journal article" date="2009" name="PLoS Genet.">
        <title>The genome of Nectria haematococca: contribution of supernumerary chromosomes to gene expansion.</title>
        <authorList>
            <person name="Coleman J.J."/>
            <person name="Rounsley S.D."/>
            <person name="Rodriguez-Carres M."/>
            <person name="Kuo A."/>
            <person name="Wasmann C.C."/>
            <person name="Grimwood J."/>
            <person name="Schmutz J."/>
            <person name="Taga M."/>
            <person name="White G.J."/>
            <person name="Zhou S."/>
            <person name="Schwartz D.C."/>
            <person name="Freitag M."/>
            <person name="Ma L.J."/>
            <person name="Danchin E.G."/>
            <person name="Henrissat B."/>
            <person name="Coutinho P.M."/>
            <person name="Nelson D.R."/>
            <person name="Straney D."/>
            <person name="Napoli C.A."/>
            <person name="Barker B.M."/>
            <person name="Gribskov M."/>
            <person name="Rep M."/>
            <person name="Kroken S."/>
            <person name="Molnar I."/>
            <person name="Rensing C."/>
            <person name="Kennell J.C."/>
            <person name="Zamora J."/>
            <person name="Farman M.L."/>
            <person name="Selker E.U."/>
            <person name="Salamov A."/>
            <person name="Shapiro H."/>
            <person name="Pangilinan J."/>
            <person name="Lindquist E."/>
            <person name="Lamers C."/>
            <person name="Grigoriev I.V."/>
            <person name="Geiser D.M."/>
            <person name="Covert S.F."/>
            <person name="Temporini E."/>
            <person name="Vanetten H.D."/>
        </authorList>
    </citation>
    <scope>NUCLEOTIDE SEQUENCE [LARGE SCALE GENOMIC DNA]</scope>
    <source>
        <strain evidence="8">ATCC MYA-4622 / CBS 123669 / FGSC 9596 / NRRL 45880 / 77-13-4</strain>
    </source>
</reference>
<dbReference type="InterPro" id="IPR049730">
    <property type="entry name" value="SNF2/RAD54-like_C"/>
</dbReference>
<keyword evidence="2" id="KW-0378">Hydrolase</keyword>
<dbReference type="AlphaFoldDB" id="C7YVQ0"/>
<proteinExistence type="predicted"/>
<dbReference type="SMART" id="SM00487">
    <property type="entry name" value="DEXDc"/>
    <property type="match status" value="1"/>
</dbReference>
<dbReference type="InterPro" id="IPR014001">
    <property type="entry name" value="Helicase_ATP-bd"/>
</dbReference>
<dbReference type="InterPro" id="IPR038718">
    <property type="entry name" value="SNF2-like_sf"/>
</dbReference>
<dbReference type="CDD" id="cd18793">
    <property type="entry name" value="SF2_C_SNF"/>
    <property type="match status" value="1"/>
</dbReference>
<dbReference type="Proteomes" id="UP000005206">
    <property type="component" value="Chromosome 1"/>
</dbReference>
<evidence type="ECO:0000256" key="1">
    <source>
        <dbReference type="ARBA" id="ARBA00022741"/>
    </source>
</evidence>
<dbReference type="CDD" id="cd18008">
    <property type="entry name" value="DEXDc_SHPRH-like"/>
    <property type="match status" value="1"/>
</dbReference>
<dbReference type="InterPro" id="IPR050628">
    <property type="entry name" value="SNF2_RAD54_helicase_TF"/>
</dbReference>
<evidence type="ECO:0000313" key="7">
    <source>
        <dbReference type="EMBL" id="EEU43830.1"/>
    </source>
</evidence>
<evidence type="ECO:0000256" key="3">
    <source>
        <dbReference type="ARBA" id="ARBA00022840"/>
    </source>
</evidence>
<dbReference type="GO" id="GO:0016787">
    <property type="term" value="F:hydrolase activity"/>
    <property type="evidence" value="ECO:0007669"/>
    <property type="project" value="UniProtKB-KW"/>
</dbReference>
<dbReference type="Pfam" id="PF00271">
    <property type="entry name" value="Helicase_C"/>
    <property type="match status" value="1"/>
</dbReference>
<dbReference type="PANTHER" id="PTHR45626">
    <property type="entry name" value="TRANSCRIPTION TERMINATION FACTOR 2-RELATED"/>
    <property type="match status" value="1"/>
</dbReference>
<feature type="region of interest" description="Disordered" evidence="4">
    <location>
        <begin position="162"/>
        <end position="182"/>
    </location>
</feature>
<dbReference type="InterPro" id="IPR027417">
    <property type="entry name" value="P-loop_NTPase"/>
</dbReference>
<organism evidence="7 8">
    <name type="scientific">Fusarium vanettenii (strain ATCC MYA-4622 / CBS 123669 / FGSC 9596 / NRRL 45880 / 77-13-4)</name>
    <name type="common">Fusarium solani subsp. pisi</name>
    <dbReference type="NCBI Taxonomy" id="660122"/>
    <lineage>
        <taxon>Eukaryota</taxon>
        <taxon>Fungi</taxon>
        <taxon>Dikarya</taxon>
        <taxon>Ascomycota</taxon>
        <taxon>Pezizomycotina</taxon>
        <taxon>Sordariomycetes</taxon>
        <taxon>Hypocreomycetidae</taxon>
        <taxon>Hypocreales</taxon>
        <taxon>Nectriaceae</taxon>
        <taxon>Fusarium</taxon>
        <taxon>Fusarium solani species complex</taxon>
        <taxon>Fusarium vanettenii</taxon>
    </lineage>
</organism>
<dbReference type="InterPro" id="IPR001650">
    <property type="entry name" value="Helicase_C-like"/>
</dbReference>
<keyword evidence="8" id="KW-1185">Reference proteome</keyword>
<dbReference type="SMART" id="SM00490">
    <property type="entry name" value="HELICc"/>
    <property type="match status" value="1"/>
</dbReference>
<evidence type="ECO:0000256" key="4">
    <source>
        <dbReference type="SAM" id="MobiDB-lite"/>
    </source>
</evidence>
<dbReference type="OrthoDB" id="448448at2759"/>
<feature type="domain" description="Helicase ATP-binding" evidence="5">
    <location>
        <begin position="437"/>
        <end position="617"/>
    </location>
</feature>
<dbReference type="GO" id="GO:0005524">
    <property type="term" value="F:ATP binding"/>
    <property type="evidence" value="ECO:0007669"/>
    <property type="project" value="UniProtKB-KW"/>
</dbReference>
<dbReference type="SUPFAM" id="SSF52540">
    <property type="entry name" value="P-loop containing nucleoside triphosphate hydrolases"/>
    <property type="match status" value="2"/>
</dbReference>
<dbReference type="InParanoid" id="C7YVQ0"/>
<dbReference type="GO" id="GO:0008094">
    <property type="term" value="F:ATP-dependent activity, acting on DNA"/>
    <property type="evidence" value="ECO:0007669"/>
    <property type="project" value="TreeGrafter"/>
</dbReference>
<dbReference type="OMA" id="QIEAMRM"/>
<dbReference type="GeneID" id="9677325"/>
<evidence type="ECO:0008006" key="9">
    <source>
        <dbReference type="Google" id="ProtNLM"/>
    </source>
</evidence>
<gene>
    <name evidence="7" type="primary">CHR2128</name>
    <name evidence="7" type="ORF">NECHADRAFT_74036</name>
</gene>
<dbReference type="STRING" id="660122.C7YVQ0"/>
<protein>
    <recommendedName>
        <fullName evidence="9">Helicase ATP-binding domain-containing protein</fullName>
    </recommendedName>
</protein>
<dbReference type="PROSITE" id="PS51194">
    <property type="entry name" value="HELICASE_CTER"/>
    <property type="match status" value="1"/>
</dbReference>
<dbReference type="Pfam" id="PF00176">
    <property type="entry name" value="SNF2-rel_dom"/>
    <property type="match status" value="1"/>
</dbReference>
<dbReference type="EMBL" id="GG698901">
    <property type="protein sequence ID" value="EEU43830.1"/>
    <property type="molecule type" value="Genomic_DNA"/>
</dbReference>
<name>C7YVQ0_FUSV7</name>